<dbReference type="EMBL" id="FMSV02000553">
    <property type="protein sequence ID" value="SEH08617.1"/>
    <property type="molecule type" value="Genomic_DNA"/>
</dbReference>
<proteinExistence type="predicted"/>
<dbReference type="AlphaFoldDB" id="A0A1H6FF21"/>
<evidence type="ECO:0000313" key="2">
    <source>
        <dbReference type="Proteomes" id="UP000236724"/>
    </source>
</evidence>
<dbReference type="SUPFAM" id="SSF140804">
    <property type="entry name" value="YidB-like"/>
    <property type="match status" value="1"/>
</dbReference>
<dbReference type="Pfam" id="PF20159">
    <property type="entry name" value="YidB"/>
    <property type="match status" value="1"/>
</dbReference>
<dbReference type="Gene3D" id="1.10.10.690">
    <property type="entry name" value="YidB-like"/>
    <property type="match status" value="1"/>
</dbReference>
<dbReference type="RefSeq" id="WP_103922140.1">
    <property type="nucleotide sequence ID" value="NZ_FMSV02000553.1"/>
</dbReference>
<dbReference type="InterPro" id="IPR045372">
    <property type="entry name" value="YidB"/>
</dbReference>
<protein>
    <recommendedName>
        <fullName evidence="3">DUF937 domain-containing protein</fullName>
    </recommendedName>
</protein>
<dbReference type="InterPro" id="IPR027405">
    <property type="entry name" value="YidB-like"/>
</dbReference>
<dbReference type="OrthoDB" id="5957313at2"/>
<dbReference type="Proteomes" id="UP000236724">
    <property type="component" value="Unassembled WGS sequence"/>
</dbReference>
<evidence type="ECO:0008006" key="3">
    <source>
        <dbReference type="Google" id="ProtNLM"/>
    </source>
</evidence>
<evidence type="ECO:0000313" key="1">
    <source>
        <dbReference type="EMBL" id="SEH08617.1"/>
    </source>
</evidence>
<sequence length="140" mass="14559">MDIIQIATETFMKNLDKEGDGLDMGDVTAAMQGLMGEDNGPGLSSMLENMKSHDMGSMVSSWLGDSDNENISGDQINNLFGSDQIGAFAKQLGLDPANVLSSLTQAVPDAVDKSSSGGQLLESLGSLDGLMGLAGKFLGR</sequence>
<gene>
    <name evidence="1" type="ORF">MBHS_04509</name>
</gene>
<accession>A0A1H6FF21</accession>
<reference evidence="1 2" key="1">
    <citation type="submission" date="2016-10" db="EMBL/GenBank/DDBJ databases">
        <authorList>
            <person name="de Groot N.N."/>
        </authorList>
    </citation>
    <scope>NUCLEOTIDE SEQUENCE [LARGE SCALE GENOMIC DNA]</scope>
    <source>
        <strain evidence="1">MBHS1</strain>
    </source>
</reference>
<name>A0A1H6FF21_9GAMM</name>
<organism evidence="1 2">
    <name type="scientific">Candidatus Venteria ishoeyi</name>
    <dbReference type="NCBI Taxonomy" id="1899563"/>
    <lineage>
        <taxon>Bacteria</taxon>
        <taxon>Pseudomonadati</taxon>
        <taxon>Pseudomonadota</taxon>
        <taxon>Gammaproteobacteria</taxon>
        <taxon>Thiotrichales</taxon>
        <taxon>Thiotrichaceae</taxon>
        <taxon>Venteria</taxon>
    </lineage>
</organism>
<keyword evidence="2" id="KW-1185">Reference proteome</keyword>